<keyword evidence="5" id="KW-1185">Reference proteome</keyword>
<dbReference type="Gramene" id="Pp3c6_11996V3.1">
    <property type="protein sequence ID" value="Pp3c6_11996V3.1"/>
    <property type="gene ID" value="Pp3c6_11996"/>
</dbReference>
<feature type="region of interest" description="Disordered" evidence="1">
    <location>
        <begin position="461"/>
        <end position="499"/>
    </location>
</feature>
<accession>A0A2K1KFB1</accession>
<organism evidence="3">
    <name type="scientific">Physcomitrium patens</name>
    <name type="common">Spreading-leaved earth moss</name>
    <name type="synonym">Physcomitrella patens</name>
    <dbReference type="NCBI Taxonomy" id="3218"/>
    <lineage>
        <taxon>Eukaryota</taxon>
        <taxon>Viridiplantae</taxon>
        <taxon>Streptophyta</taxon>
        <taxon>Embryophyta</taxon>
        <taxon>Bryophyta</taxon>
        <taxon>Bryophytina</taxon>
        <taxon>Bryopsida</taxon>
        <taxon>Funariidae</taxon>
        <taxon>Funariales</taxon>
        <taxon>Funariaceae</taxon>
        <taxon>Physcomitrium</taxon>
    </lineage>
</organism>
<evidence type="ECO:0000313" key="3">
    <source>
        <dbReference type="EMBL" id="PNR52470.1"/>
    </source>
</evidence>
<evidence type="ECO:0000256" key="1">
    <source>
        <dbReference type="SAM" id="MobiDB-lite"/>
    </source>
</evidence>
<feature type="compositionally biased region" description="Basic and acidic residues" evidence="1">
    <location>
        <begin position="489"/>
        <end position="499"/>
    </location>
</feature>
<protein>
    <submittedName>
        <fullName evidence="3 4">Uncharacterized protein</fullName>
    </submittedName>
</protein>
<evidence type="ECO:0000313" key="4">
    <source>
        <dbReference type="EnsemblPlants" id="Pp3c6_11996V3.1"/>
    </source>
</evidence>
<dbReference type="OrthoDB" id="1922352at2759"/>
<dbReference type="PaxDb" id="3218-PP1S113_198V6.1"/>
<proteinExistence type="predicted"/>
<keyword evidence="2" id="KW-0732">Signal</keyword>
<feature type="signal peptide" evidence="2">
    <location>
        <begin position="1"/>
        <end position="18"/>
    </location>
</feature>
<reference evidence="4" key="3">
    <citation type="submission" date="2020-12" db="UniProtKB">
        <authorList>
            <consortium name="EnsemblPlants"/>
        </authorList>
    </citation>
    <scope>IDENTIFICATION</scope>
</reference>
<dbReference type="EMBL" id="ABEU02000006">
    <property type="protein sequence ID" value="PNR52470.1"/>
    <property type="molecule type" value="Genomic_DNA"/>
</dbReference>
<dbReference type="Pfam" id="PF08907">
    <property type="entry name" value="DUF1853"/>
    <property type="match status" value="1"/>
</dbReference>
<reference evidence="3 5" key="2">
    <citation type="journal article" date="2018" name="Plant J.">
        <title>The Physcomitrella patens chromosome-scale assembly reveals moss genome structure and evolution.</title>
        <authorList>
            <person name="Lang D."/>
            <person name="Ullrich K.K."/>
            <person name="Murat F."/>
            <person name="Fuchs J."/>
            <person name="Jenkins J."/>
            <person name="Haas F.B."/>
            <person name="Piednoel M."/>
            <person name="Gundlach H."/>
            <person name="Van Bel M."/>
            <person name="Meyberg R."/>
            <person name="Vives C."/>
            <person name="Morata J."/>
            <person name="Symeonidi A."/>
            <person name="Hiss M."/>
            <person name="Muchero W."/>
            <person name="Kamisugi Y."/>
            <person name="Saleh O."/>
            <person name="Blanc G."/>
            <person name="Decker E.L."/>
            <person name="van Gessel N."/>
            <person name="Grimwood J."/>
            <person name="Hayes R.D."/>
            <person name="Graham S.W."/>
            <person name="Gunter L.E."/>
            <person name="McDaniel S.F."/>
            <person name="Hoernstein S.N.W."/>
            <person name="Larsson A."/>
            <person name="Li F.W."/>
            <person name="Perroud P.F."/>
            <person name="Phillips J."/>
            <person name="Ranjan P."/>
            <person name="Rokshar D.S."/>
            <person name="Rothfels C.J."/>
            <person name="Schneider L."/>
            <person name="Shu S."/>
            <person name="Stevenson D.W."/>
            <person name="Thummler F."/>
            <person name="Tillich M."/>
            <person name="Villarreal Aguilar J.C."/>
            <person name="Widiez T."/>
            <person name="Wong G.K."/>
            <person name="Wymore A."/>
            <person name="Zhang Y."/>
            <person name="Zimmer A.D."/>
            <person name="Quatrano R.S."/>
            <person name="Mayer K.F.X."/>
            <person name="Goodstein D."/>
            <person name="Casacuberta J.M."/>
            <person name="Vandepoele K."/>
            <person name="Reski R."/>
            <person name="Cuming A.C."/>
            <person name="Tuskan G.A."/>
            <person name="Maumus F."/>
            <person name="Salse J."/>
            <person name="Schmutz J."/>
            <person name="Rensing S.A."/>
        </authorList>
    </citation>
    <scope>NUCLEOTIDE SEQUENCE [LARGE SCALE GENOMIC DNA]</scope>
    <source>
        <strain evidence="4 5">cv. Gransden 2004</strain>
    </source>
</reference>
<dbReference type="InterPro" id="IPR015003">
    <property type="entry name" value="DUF1853"/>
</dbReference>
<feature type="chain" id="PRO_5043158296" evidence="2">
    <location>
        <begin position="19"/>
        <end position="862"/>
    </location>
</feature>
<dbReference type="EnsemblPlants" id="Pp3c6_11996V3.1">
    <property type="protein sequence ID" value="Pp3c6_11996V3.1"/>
    <property type="gene ID" value="Pp3c6_11996"/>
</dbReference>
<dbReference type="AlphaFoldDB" id="A0A2K1KFB1"/>
<dbReference type="Proteomes" id="UP000006727">
    <property type="component" value="Chromosome 6"/>
</dbReference>
<gene>
    <name evidence="4" type="primary">LOC112283903</name>
    <name evidence="3" type="ORF">PHYPA_008844</name>
</gene>
<name>A0A2K1KFB1_PHYPA</name>
<evidence type="ECO:0000313" key="5">
    <source>
        <dbReference type="Proteomes" id="UP000006727"/>
    </source>
</evidence>
<reference evidence="3 5" key="1">
    <citation type="journal article" date="2008" name="Science">
        <title>The Physcomitrella genome reveals evolutionary insights into the conquest of land by plants.</title>
        <authorList>
            <person name="Rensing S."/>
            <person name="Lang D."/>
            <person name="Zimmer A."/>
            <person name="Terry A."/>
            <person name="Salamov A."/>
            <person name="Shapiro H."/>
            <person name="Nishiyama T."/>
            <person name="Perroud P.-F."/>
            <person name="Lindquist E."/>
            <person name="Kamisugi Y."/>
            <person name="Tanahashi T."/>
            <person name="Sakakibara K."/>
            <person name="Fujita T."/>
            <person name="Oishi K."/>
            <person name="Shin-I T."/>
            <person name="Kuroki Y."/>
            <person name="Toyoda A."/>
            <person name="Suzuki Y."/>
            <person name="Hashimoto A."/>
            <person name="Yamaguchi K."/>
            <person name="Sugano A."/>
            <person name="Kohara Y."/>
            <person name="Fujiyama A."/>
            <person name="Anterola A."/>
            <person name="Aoki S."/>
            <person name="Ashton N."/>
            <person name="Barbazuk W.B."/>
            <person name="Barker E."/>
            <person name="Bennetzen J."/>
            <person name="Bezanilla M."/>
            <person name="Blankenship R."/>
            <person name="Cho S.H."/>
            <person name="Dutcher S."/>
            <person name="Estelle M."/>
            <person name="Fawcett J.A."/>
            <person name="Gundlach H."/>
            <person name="Hanada K."/>
            <person name="Heyl A."/>
            <person name="Hicks K.A."/>
            <person name="Hugh J."/>
            <person name="Lohr M."/>
            <person name="Mayer K."/>
            <person name="Melkozernov A."/>
            <person name="Murata T."/>
            <person name="Nelson D."/>
            <person name="Pils B."/>
            <person name="Prigge M."/>
            <person name="Reiss B."/>
            <person name="Renner T."/>
            <person name="Rombauts S."/>
            <person name="Rushton P."/>
            <person name="Sanderfoot A."/>
            <person name="Schween G."/>
            <person name="Shiu S.-H."/>
            <person name="Stueber K."/>
            <person name="Theodoulou F.L."/>
            <person name="Tu H."/>
            <person name="Van de Peer Y."/>
            <person name="Verrier P.J."/>
            <person name="Waters E."/>
            <person name="Wood A."/>
            <person name="Yang L."/>
            <person name="Cove D."/>
            <person name="Cuming A."/>
            <person name="Hasebe M."/>
            <person name="Lucas S."/>
            <person name="Mishler D.B."/>
            <person name="Reski R."/>
            <person name="Grigoriev I."/>
            <person name="Quatrano R.S."/>
            <person name="Boore J.L."/>
        </authorList>
    </citation>
    <scope>NUCLEOTIDE SEQUENCE [LARGE SCALE GENOMIC DNA]</scope>
    <source>
        <strain evidence="4 5">cv. Gransden 2004</strain>
    </source>
</reference>
<evidence type="ECO:0000256" key="2">
    <source>
        <dbReference type="SAM" id="SignalP"/>
    </source>
</evidence>
<feature type="compositionally biased region" description="Basic and acidic residues" evidence="1">
    <location>
        <begin position="466"/>
        <end position="478"/>
    </location>
</feature>
<dbReference type="RefSeq" id="XP_024379016.1">
    <property type="nucleotide sequence ID" value="XM_024523248.2"/>
</dbReference>
<sequence length="862" mass="96676">MTCQFIFSLLSIVSLIAAWGLLLRSPPRCPCFFCSTWDLGFGVRCSLSLAHKKIEVNSKGRHVSIDSGGLCSLCRLSFSWETALGIGSMQSWSFPRKVNGSRRRVVQSSANEDEGDMCAVENSCIEPGEISKSSQVASRMDNFGGKRNVAIMETDQLLDAQVQGWHEEISYKELMERWEFLKRLPHKLLRDIGYIIVGPSLLSTSKELPTVSTSMLGGSNKQWPCTKVWLQQLPIPALEAWFTSHRSSQRLGDHFALCIEYVLRHSPHVEVQQLHTSQQVLQMVTEPIRSSKTLKALESKLNLSSSSLSVASMLVGPVSDDLQSSISPCVVPLQDKQQQVSAKSAPTSLDESIELLESMELTNKNSRMVGNTIQEKVGKRRRKLLKKLERIRLRKGKTTTIGEFDFLFELPSVHSQLEPTGDASKGKEFHHWEVSVKYLLYAGPWEVFGVQTPIYAAWRNSDTEDTNPKLDSSSRRNLDMGFSEGTLSRSEEDRCQDNASEDNKQLFVEDLDEARWTVQDSPREVDNFLGSFLGPHVGETLLDRKARLVNQLALSANPCAALMLRDLYIDKGPDDSSNCLDELRDERLQTVDSDKISKERSIEGLTGIPPVSIQMLDLSVVEGGVSTAAERTPQSETMKDSEAENSEGIKNLTIVPSALLKGYLFYEYKLWRYLETQGLRKTVPSAPLISDMEQNEPPEKASLSTNHWIGWWTRDIMEFADLPLHKHSKWYIIPKLEWLSPVVIPRSDAARCAHVLSLSDFVTTAAQVADEAARLHMPRKRRFLVAEVCWTDNWDPCLESVSSPGLASASGEGVPPMGAWLEVSRGFVVEDTWPVSKLYRPHGYVVSWSPSLQRQPSNVMDI</sequence>
<dbReference type="KEGG" id="ppp:112283903"/>
<dbReference type="GeneID" id="112283903"/>